<keyword evidence="1" id="KW-0808">Transferase</keyword>
<protein>
    <recommendedName>
        <fullName evidence="2">Histidine kinase/HSP90-like ATPase domain-containing protein</fullName>
    </recommendedName>
</protein>
<dbReference type="PANTHER" id="PTHR35526">
    <property type="entry name" value="ANTI-SIGMA-F FACTOR RSBW-RELATED"/>
    <property type="match status" value="1"/>
</dbReference>
<dbReference type="Pfam" id="PF13581">
    <property type="entry name" value="HATPase_c_2"/>
    <property type="match status" value="1"/>
</dbReference>
<dbReference type="SUPFAM" id="SSF55874">
    <property type="entry name" value="ATPase domain of HSP90 chaperone/DNA topoisomerase II/histidine kinase"/>
    <property type="match status" value="1"/>
</dbReference>
<evidence type="ECO:0000313" key="5">
    <source>
        <dbReference type="Proteomes" id="UP000070598"/>
    </source>
</evidence>
<sequence>METGGLLYRVWVPPEPESARQVRRHLEDCLLRWGLLDRFPVEAVGLVATELFVNALKHGKQDGRAVLVVARWRGEVFRVEVHDRNPQGPVLTWATDQDTEGRGLVLVDALAARWGHLPKRTGGKFVFAEIPAYREGV</sequence>
<dbReference type="GO" id="GO:0004674">
    <property type="term" value="F:protein serine/threonine kinase activity"/>
    <property type="evidence" value="ECO:0007669"/>
    <property type="project" value="UniProtKB-KW"/>
</dbReference>
<dbReference type="Proteomes" id="UP000070598">
    <property type="component" value="Unassembled WGS sequence"/>
</dbReference>
<accession>A0A132NGV3</accession>
<reference evidence="5" key="1">
    <citation type="submission" date="2015-02" db="EMBL/GenBank/DDBJ databases">
        <title>Physiological reanalysis, assessment of diazotrophy, and genome sequences of multiple isolates of Streptomyces thermoautotrophicus.</title>
        <authorList>
            <person name="MacKellar D.C."/>
            <person name="Lieber L."/>
            <person name="Norman J."/>
            <person name="Bolger A."/>
            <person name="Tobin C."/>
            <person name="Murray J.W."/>
            <person name="Friesen M."/>
            <person name="Prell J."/>
        </authorList>
    </citation>
    <scope>NUCLEOTIDE SEQUENCE [LARGE SCALE GENOMIC DNA]</scope>
    <source>
        <strain evidence="5">UBT1</strain>
    </source>
</reference>
<feature type="domain" description="Histidine kinase/HSP90-like ATPase" evidence="2">
    <location>
        <begin position="12"/>
        <end position="112"/>
    </location>
</feature>
<keyword evidence="1" id="KW-0723">Serine/threonine-protein kinase</keyword>
<dbReference type="InterPro" id="IPR036890">
    <property type="entry name" value="HATPase_C_sf"/>
</dbReference>
<dbReference type="EMBL" id="JYIK01000833">
    <property type="protein sequence ID" value="KWX09354.1"/>
    <property type="molecule type" value="Genomic_DNA"/>
</dbReference>
<gene>
    <name evidence="3" type="ORF">TH66_21395</name>
    <name evidence="4" type="ORF">TR74_10110</name>
</gene>
<dbReference type="EMBL" id="JYIJ01000019">
    <property type="protein sequence ID" value="KWW97927.1"/>
    <property type="molecule type" value="Genomic_DNA"/>
</dbReference>
<reference evidence="4 6" key="2">
    <citation type="submission" date="2015-02" db="EMBL/GenBank/DDBJ databases">
        <title>Physiological reanalysis, assessment of diazotrophy, and genome sequences of multiple isolates of Streptomyces thermoautotrophicus.</title>
        <authorList>
            <person name="MacKellar D.C."/>
            <person name="Lieber L."/>
            <person name="Norman J."/>
            <person name="Bolger A."/>
            <person name="Tobin C."/>
            <person name="Murray J.W."/>
            <person name="Prell J."/>
        </authorList>
    </citation>
    <scope>NUCLEOTIDE SEQUENCE [LARGE SCALE GENOMIC DNA]</scope>
    <source>
        <strain evidence="4 6">UBT1</strain>
    </source>
</reference>
<evidence type="ECO:0000259" key="2">
    <source>
        <dbReference type="Pfam" id="PF13581"/>
    </source>
</evidence>
<dbReference type="InterPro" id="IPR050267">
    <property type="entry name" value="Anti-sigma-factor_SerPK"/>
</dbReference>
<evidence type="ECO:0000256" key="1">
    <source>
        <dbReference type="ARBA" id="ARBA00022527"/>
    </source>
</evidence>
<proteinExistence type="predicted"/>
<organism evidence="4 5">
    <name type="scientific">Carbonactinospora thermoautotrophica</name>
    <dbReference type="NCBI Taxonomy" id="1469144"/>
    <lineage>
        <taxon>Bacteria</taxon>
        <taxon>Bacillati</taxon>
        <taxon>Actinomycetota</taxon>
        <taxon>Actinomycetes</taxon>
        <taxon>Kitasatosporales</taxon>
        <taxon>Carbonactinosporaceae</taxon>
        <taxon>Carbonactinospora</taxon>
    </lineage>
</organism>
<dbReference type="InterPro" id="IPR003594">
    <property type="entry name" value="HATPase_dom"/>
</dbReference>
<dbReference type="Proteomes" id="UP000070659">
    <property type="component" value="Unassembled WGS sequence"/>
</dbReference>
<dbReference type="PANTHER" id="PTHR35526:SF3">
    <property type="entry name" value="ANTI-SIGMA-F FACTOR RSBW"/>
    <property type="match status" value="1"/>
</dbReference>
<dbReference type="Gene3D" id="3.30.565.10">
    <property type="entry name" value="Histidine kinase-like ATPase, C-terminal domain"/>
    <property type="match status" value="1"/>
</dbReference>
<comment type="caution">
    <text evidence="4">The sequence shown here is derived from an EMBL/GenBank/DDBJ whole genome shotgun (WGS) entry which is preliminary data.</text>
</comment>
<name>A0A132NGV3_9ACTN</name>
<dbReference type="PATRIC" id="fig|1469144.8.peg.913"/>
<keyword evidence="1" id="KW-0418">Kinase</keyword>
<dbReference type="AlphaFoldDB" id="A0A132NGV3"/>
<dbReference type="CDD" id="cd16936">
    <property type="entry name" value="HATPase_RsbW-like"/>
    <property type="match status" value="1"/>
</dbReference>
<evidence type="ECO:0000313" key="6">
    <source>
        <dbReference type="Proteomes" id="UP000070659"/>
    </source>
</evidence>
<evidence type="ECO:0000313" key="3">
    <source>
        <dbReference type="EMBL" id="KWW97927.1"/>
    </source>
</evidence>
<evidence type="ECO:0000313" key="4">
    <source>
        <dbReference type="EMBL" id="KWX09354.1"/>
    </source>
</evidence>